<dbReference type="OrthoDB" id="9764016at2"/>
<evidence type="ECO:0000259" key="4">
    <source>
        <dbReference type="PROSITE" id="PS51184"/>
    </source>
</evidence>
<proteinExistence type="predicted"/>
<evidence type="ECO:0000313" key="5">
    <source>
        <dbReference type="EMBL" id="AJP71182.1"/>
    </source>
</evidence>
<dbReference type="PROSITE" id="PS51184">
    <property type="entry name" value="JMJC"/>
    <property type="match status" value="1"/>
</dbReference>
<evidence type="ECO:0000256" key="1">
    <source>
        <dbReference type="ARBA" id="ARBA00001954"/>
    </source>
</evidence>
<dbReference type="Pfam" id="PF08007">
    <property type="entry name" value="JmjC_2"/>
    <property type="match status" value="1"/>
</dbReference>
<dbReference type="EMBL" id="CP010836">
    <property type="protein sequence ID" value="AJP71182.1"/>
    <property type="molecule type" value="Genomic_DNA"/>
</dbReference>
<reference evidence="5 6" key="1">
    <citation type="journal article" date="2015" name="Int. J. Syst. Evol. Microbiol.">
        <title>Sphingomonas hengshuiensis sp. nov., isolated from lake wetland.</title>
        <authorList>
            <person name="Wei S."/>
            <person name="Wang T."/>
            <person name="Liu H."/>
            <person name="Zhang C."/>
            <person name="Guo J."/>
            <person name="Wang Q."/>
            <person name="Liang K."/>
            <person name="Zhang Z."/>
        </authorList>
    </citation>
    <scope>NUCLEOTIDE SEQUENCE [LARGE SCALE GENOMIC DNA]</scope>
    <source>
        <strain evidence="5 6">WHSC-8</strain>
    </source>
</reference>
<keyword evidence="2" id="KW-0479">Metal-binding</keyword>
<dbReference type="PANTHER" id="PTHR13096:SF8">
    <property type="entry name" value="RIBOSOMAL OXYGENASE 1"/>
    <property type="match status" value="1"/>
</dbReference>
<organism evidence="5 6">
    <name type="scientific">Sphingomonas hengshuiensis</name>
    <dbReference type="NCBI Taxonomy" id="1609977"/>
    <lineage>
        <taxon>Bacteria</taxon>
        <taxon>Pseudomonadati</taxon>
        <taxon>Pseudomonadota</taxon>
        <taxon>Alphaproteobacteria</taxon>
        <taxon>Sphingomonadales</taxon>
        <taxon>Sphingomonadaceae</taxon>
        <taxon>Sphingomonas</taxon>
    </lineage>
</organism>
<comment type="cofactor">
    <cofactor evidence="1">
        <name>Fe(2+)</name>
        <dbReference type="ChEBI" id="CHEBI:29033"/>
    </cofactor>
</comment>
<keyword evidence="6" id="KW-1185">Reference proteome</keyword>
<dbReference type="AlphaFoldDB" id="A0A7U4J6T9"/>
<reference evidence="5 6" key="2">
    <citation type="submission" date="2015-02" db="EMBL/GenBank/DDBJ databases">
        <title>The complete genome of Sphingomonas hengshuiensis sp. WHSC-8 isolated from soil of Hengshui Lake.</title>
        <authorList>
            <person name="Wei S."/>
            <person name="Guo J."/>
            <person name="Su C."/>
            <person name="Wu R."/>
            <person name="Zhang Z."/>
            <person name="Liang K."/>
            <person name="Li H."/>
            <person name="Wang T."/>
            <person name="Liu H."/>
            <person name="Zhang C."/>
            <person name="Li Z."/>
            <person name="Wang Q."/>
            <person name="Meng J."/>
        </authorList>
    </citation>
    <scope>NUCLEOTIDE SEQUENCE [LARGE SCALE GENOMIC DNA]</scope>
    <source>
        <strain evidence="5 6">WHSC-8</strain>
    </source>
</reference>
<dbReference type="KEGG" id="sphi:TS85_04170"/>
<accession>A0A7U4J6T9</accession>
<protein>
    <recommendedName>
        <fullName evidence="4">JmjC domain-containing protein</fullName>
    </recommendedName>
</protein>
<dbReference type="GO" id="GO:0046872">
    <property type="term" value="F:metal ion binding"/>
    <property type="evidence" value="ECO:0007669"/>
    <property type="project" value="UniProtKB-KW"/>
</dbReference>
<dbReference type="InterPro" id="IPR003347">
    <property type="entry name" value="JmjC_dom"/>
</dbReference>
<evidence type="ECO:0000313" key="6">
    <source>
        <dbReference type="Proteomes" id="UP000032300"/>
    </source>
</evidence>
<dbReference type="PANTHER" id="PTHR13096">
    <property type="entry name" value="MINA53 MYC INDUCED NUCLEAR ANTIGEN"/>
    <property type="match status" value="1"/>
</dbReference>
<name>A0A7U4J6T9_9SPHN</name>
<dbReference type="Gene3D" id="2.60.120.650">
    <property type="entry name" value="Cupin"/>
    <property type="match status" value="1"/>
</dbReference>
<dbReference type="Proteomes" id="UP000032300">
    <property type="component" value="Chromosome"/>
</dbReference>
<keyword evidence="3" id="KW-0408">Iron</keyword>
<dbReference type="RefSeq" id="WP_044330599.1">
    <property type="nucleotide sequence ID" value="NZ_CP010836.1"/>
</dbReference>
<feature type="domain" description="JmjC" evidence="4">
    <location>
        <begin position="99"/>
        <end position="242"/>
    </location>
</feature>
<dbReference type="InterPro" id="IPR039994">
    <property type="entry name" value="NO66-like"/>
</dbReference>
<evidence type="ECO:0000256" key="3">
    <source>
        <dbReference type="ARBA" id="ARBA00023004"/>
    </source>
</evidence>
<gene>
    <name evidence="5" type="ORF">TS85_04170</name>
</gene>
<dbReference type="SUPFAM" id="SSF51197">
    <property type="entry name" value="Clavaminate synthase-like"/>
    <property type="match status" value="1"/>
</dbReference>
<sequence>MITSFADLLHPHDPAALRAAAASGTRLLLRTDRARQFAGLMPWERFNDLVTADRVLAGDIEFARNNAILPAEMTILRPKRQKPPTRMRAAALHHYAQQGVSTVINGVERFDSETRRLNAIFERAFRAPVKTNLYASFGRDSAFKPHWDGHNVLVLHLHGRKHWRSWGQPWRAPLSHATCKVPDVLGEPEWEAVLEPGDILYLPRGEVHAAALAPGEDAMHLTIGIATPGFEALTAALAEACQAEEIGRQDLPILADAAQKQAWLTAAKQLLHRAVDALDLDAVLTLLDQRVEPLQAGFLGVDRRVHPDTRVVPTLRRPLGQAGAHGEPGRTVQAGTQSWTLEGIECHILALVMADAGHTVASLSAALPEIDATSVRDGVITLARKGLVTVRN</sequence>
<evidence type="ECO:0000256" key="2">
    <source>
        <dbReference type="ARBA" id="ARBA00022723"/>
    </source>
</evidence>